<keyword evidence="5" id="KW-1185">Reference proteome</keyword>
<feature type="compositionally biased region" description="Acidic residues" evidence="2">
    <location>
        <begin position="761"/>
        <end position="788"/>
    </location>
</feature>
<accession>A0A3S3NKV3</accession>
<feature type="compositionally biased region" description="Low complexity" evidence="2">
    <location>
        <begin position="94"/>
        <end position="115"/>
    </location>
</feature>
<dbReference type="EMBL" id="QPKB01000012">
    <property type="protein sequence ID" value="RWR97121.1"/>
    <property type="molecule type" value="Genomic_DNA"/>
</dbReference>
<keyword evidence="1" id="KW-0175">Coiled coil</keyword>
<comment type="caution">
    <text evidence="4">The sequence shown here is derived from an EMBL/GenBank/DDBJ whole genome shotgun (WGS) entry which is preliminary data.</text>
</comment>
<evidence type="ECO:0000313" key="4">
    <source>
        <dbReference type="EMBL" id="RWR97121.1"/>
    </source>
</evidence>
<feature type="compositionally biased region" description="Polar residues" evidence="2">
    <location>
        <begin position="143"/>
        <end position="153"/>
    </location>
</feature>
<sequence length="788" mass="83856">MGATLPPRFIHFDESLELPLIEEAGEIFSARLGKSRLLRVAADDGHQMDGREVAKVGAGVEAASAMGTDAVEAAAAGAPGARVEAETGLGPRLGEAAAPNAPGARPGEAAAAVPGTWRDSSGSAGRHGEAAEAAPGRLAWRGSSGSAGRQARQQAPALERRPGGNGGVARQSSSSAGVGATREKTLRSCRRRYRGKVIVDDDGSKVSTLFSMFNSDGDISKIVISYHIPPTVLCRWAELDEPACDDSSGDIVIYEEMLEAGLRFPISSCVCHILHYFSLTPGRLAPNGWRVLLGFLALWRRVHHEDASPVEFHAAYNLIESPAPNRGWYYLTPRGGKLLTGLRSNCHSWKSRFFFVGGEWASEIDRALVPVRWADAKRLDFPVLSKDQEQKLQAVRDHPDKNLGILLPKESGRISGPPPDPSSFVRTGGPSLGTSSKRKAVDREVIGARLSSRNAPPSKVARTDDTSRGNSSPVIKVSSLASTPSTGPRVCPHQAASAVVSSQPAASSASIATPESLSPAIPPAPRSCPSRSGASAGAPTWPGPMLGNPLVIREKLGRFVFPSEVMQINALGTEGVIDSFLEGLAQASTASVCLLSRARHNSQLKQENESMQKELSVAQRKIVALEAAGRASEADLTAARERATRFETALSATHERPAKAEAELVKARERASLSEAELAQTRKRAALREIVVETEMKVARERASQAEERAILAEKELANGLADAFIDGYEELRGKISAAFPDIDFSGFVPTEAPDGSSGSSDDDDDDAEDEEDGEDDDEDDEDSHESD</sequence>
<gene>
    <name evidence="4" type="ORF">CKAN_02653700</name>
</gene>
<feature type="region of interest" description="Disordered" evidence="2">
    <location>
        <begin position="92"/>
        <end position="183"/>
    </location>
</feature>
<dbReference type="Proteomes" id="UP000283530">
    <property type="component" value="Unassembled WGS sequence"/>
</dbReference>
<dbReference type="PANTHER" id="PTHR31099">
    <property type="entry name" value="OS06G0165300 PROTEIN"/>
    <property type="match status" value="1"/>
</dbReference>
<protein>
    <recommendedName>
        <fullName evidence="3">Transposase (putative) gypsy type domain-containing protein</fullName>
    </recommendedName>
</protein>
<dbReference type="PANTHER" id="PTHR31099:SF28">
    <property type="entry name" value="F5J5.12"/>
    <property type="match status" value="1"/>
</dbReference>
<feature type="region of interest" description="Disordered" evidence="2">
    <location>
        <begin position="510"/>
        <end position="544"/>
    </location>
</feature>
<proteinExistence type="predicted"/>
<evidence type="ECO:0000256" key="2">
    <source>
        <dbReference type="SAM" id="MobiDB-lite"/>
    </source>
</evidence>
<name>A0A3S3NKV3_9MAGN</name>
<dbReference type="STRING" id="337451.A0A3S3NKV3"/>
<reference evidence="4 5" key="1">
    <citation type="journal article" date="2019" name="Nat. Plants">
        <title>Stout camphor tree genome fills gaps in understanding of flowering plant genome evolution.</title>
        <authorList>
            <person name="Chaw S.M."/>
            <person name="Liu Y.C."/>
            <person name="Wu Y.W."/>
            <person name="Wang H.Y."/>
            <person name="Lin C.I."/>
            <person name="Wu C.S."/>
            <person name="Ke H.M."/>
            <person name="Chang L.Y."/>
            <person name="Hsu C.Y."/>
            <person name="Yang H.T."/>
            <person name="Sudianto E."/>
            <person name="Hsu M.H."/>
            <person name="Wu K.P."/>
            <person name="Wang L.N."/>
            <person name="Leebens-Mack J.H."/>
            <person name="Tsai I.J."/>
        </authorList>
    </citation>
    <scope>NUCLEOTIDE SEQUENCE [LARGE SCALE GENOMIC DNA]</scope>
    <source>
        <strain evidence="5">cv. Chaw 1501</strain>
        <tissue evidence="4">Young leaves</tissue>
    </source>
</reference>
<organism evidence="4 5">
    <name type="scientific">Cinnamomum micranthum f. kanehirae</name>
    <dbReference type="NCBI Taxonomy" id="337451"/>
    <lineage>
        <taxon>Eukaryota</taxon>
        <taxon>Viridiplantae</taxon>
        <taxon>Streptophyta</taxon>
        <taxon>Embryophyta</taxon>
        <taxon>Tracheophyta</taxon>
        <taxon>Spermatophyta</taxon>
        <taxon>Magnoliopsida</taxon>
        <taxon>Magnoliidae</taxon>
        <taxon>Laurales</taxon>
        <taxon>Lauraceae</taxon>
        <taxon>Cinnamomum</taxon>
    </lineage>
</organism>
<dbReference type="AlphaFoldDB" id="A0A3S3NKV3"/>
<evidence type="ECO:0000259" key="3">
    <source>
        <dbReference type="Pfam" id="PF04195"/>
    </source>
</evidence>
<feature type="region of interest" description="Disordered" evidence="2">
    <location>
        <begin position="744"/>
        <end position="788"/>
    </location>
</feature>
<feature type="coiled-coil region" evidence="1">
    <location>
        <begin position="601"/>
        <end position="628"/>
    </location>
</feature>
<dbReference type="SUPFAM" id="SSF57997">
    <property type="entry name" value="Tropomyosin"/>
    <property type="match status" value="1"/>
</dbReference>
<dbReference type="InterPro" id="IPR007321">
    <property type="entry name" value="Transposase_28"/>
</dbReference>
<dbReference type="Pfam" id="PF04195">
    <property type="entry name" value="Transposase_28"/>
    <property type="match status" value="1"/>
</dbReference>
<evidence type="ECO:0000313" key="5">
    <source>
        <dbReference type="Proteomes" id="UP000283530"/>
    </source>
</evidence>
<feature type="domain" description="Transposase (putative) gypsy type" evidence="3">
    <location>
        <begin position="252"/>
        <end position="300"/>
    </location>
</feature>
<feature type="coiled-coil region" evidence="1">
    <location>
        <begin position="664"/>
        <end position="716"/>
    </location>
</feature>
<feature type="region of interest" description="Disordered" evidence="2">
    <location>
        <begin position="394"/>
        <end position="496"/>
    </location>
</feature>
<evidence type="ECO:0000256" key="1">
    <source>
        <dbReference type="SAM" id="Coils"/>
    </source>
</evidence>
<feature type="compositionally biased region" description="Polar residues" evidence="2">
    <location>
        <begin position="468"/>
        <end position="486"/>
    </location>
</feature>